<proteinExistence type="predicted"/>
<organism evidence="1 2">
    <name type="scientific">Scortum barcoo</name>
    <name type="common">barcoo grunter</name>
    <dbReference type="NCBI Taxonomy" id="214431"/>
    <lineage>
        <taxon>Eukaryota</taxon>
        <taxon>Metazoa</taxon>
        <taxon>Chordata</taxon>
        <taxon>Craniata</taxon>
        <taxon>Vertebrata</taxon>
        <taxon>Euteleostomi</taxon>
        <taxon>Actinopterygii</taxon>
        <taxon>Neopterygii</taxon>
        <taxon>Teleostei</taxon>
        <taxon>Neoteleostei</taxon>
        <taxon>Acanthomorphata</taxon>
        <taxon>Eupercaria</taxon>
        <taxon>Centrarchiformes</taxon>
        <taxon>Terapontoidei</taxon>
        <taxon>Terapontidae</taxon>
        <taxon>Scortum</taxon>
    </lineage>
</organism>
<reference evidence="1" key="1">
    <citation type="submission" date="2022-04" db="EMBL/GenBank/DDBJ databases">
        <title>Jade perch genome.</title>
        <authorList>
            <person name="Chao B."/>
        </authorList>
    </citation>
    <scope>NUCLEOTIDE SEQUENCE</scope>
    <source>
        <strain evidence="1">CB-2022</strain>
    </source>
</reference>
<name>A0ACB8WLY2_9TELE</name>
<accession>A0ACB8WLY2</accession>
<feature type="non-terminal residue" evidence="1">
    <location>
        <position position="1"/>
    </location>
</feature>
<evidence type="ECO:0000313" key="1">
    <source>
        <dbReference type="EMBL" id="KAI3368604.1"/>
    </source>
</evidence>
<comment type="caution">
    <text evidence="1">The sequence shown here is derived from an EMBL/GenBank/DDBJ whole genome shotgun (WGS) entry which is preliminary data.</text>
</comment>
<dbReference type="EMBL" id="CM041538">
    <property type="protein sequence ID" value="KAI3368604.1"/>
    <property type="molecule type" value="Genomic_DNA"/>
</dbReference>
<gene>
    <name evidence="1" type="ORF">L3Q82_025612</name>
</gene>
<dbReference type="Proteomes" id="UP000831701">
    <property type="component" value="Chromosome 8"/>
</dbReference>
<evidence type="ECO:0000313" key="2">
    <source>
        <dbReference type="Proteomes" id="UP000831701"/>
    </source>
</evidence>
<sequence length="984" mass="112022">SIPSFSVAELNFQVPAESRKTQLPPVNNQIIPDELLVSLTSTVCNRSTLGLTAHHRHCKRCGIRRADAVWHHPLGRKKYKYFLEQPTSVTGAGRDISFLCDAVVTQKKTAPLPPLTDKSHIGVTQNLSVSESLIPEEYRIVKNKGLQSLEIYEDAFTVQLQDDEQKLRIFPSLKPSGRLEVLQLMRMMDDMLVKAGVDQQSEELTEFSQMEGLLKLVQVEQNIYNIVFHELIRQVSVSCAERGELLAKLRQRYQSLLERIPRRLKALHSEAVAQRALDRRLIEEIHHIKISIQQLSMELSRIRDHDAFVSQQAECAHWQLDEALKQTTTTSEVVQGYREVYELHRKRLEAQLLQMTEERDCWSQFTICLALKVIRVKKLHLVTQLRTSEQNWYKTAEHCCCYLSSKDTEDLNIIMELTDVWKEQLAAFVSQLKKTEHAQCQQVSAVLQGIAKWLAFCTTQNKCPDPKYDKASEKRIHADLKQWANAVALQCECYQGEKLLCCQQTLSQLACIRERWLNMSLQLFGRHSSLHSEPTVDQRTLTELDRVMSELLIQLDKQVSGENGIHGQITSLLRLMETWVSKLGAVIRRPEKMSNSDWLRLEKALHNWQSLAEEILQNISGMKTENKNKSDIYTETEKMLDKVQEFITSLSGFTEGENQRLGEEIISIHMAQTRWMLNLLVLMVPYHSEDQNQEQEHQYVVNISLQTLNEDAKMLAEKLEYFSKYITSSCALILEEQILHNPQDDEGEIEMNECRKLQRECTDWVETCVILLSGVKGGPASSSSVLVPPADSTETLVSEKVSAEPVARSEVTDVTEAEPRQCTDEGHEKQQKVCQGVVTVSETPVVKFIAHDGHIMQRKLGESTVHLNGTEELVVSPATDETQKAFSDLTTVGLLQQELHDSELRVQSAEQRALKAEEALQAALEKIQDLERQLQGRPSLEPKTSEEKKKTPPPSPPPVTPLAPQEKTTAEAKPTSSTKRTKKR</sequence>
<keyword evidence="2" id="KW-1185">Reference proteome</keyword>
<protein>
    <submittedName>
        <fullName evidence="1">Uncharacterized protein</fullName>
    </submittedName>
</protein>